<comment type="caution">
    <text evidence="2">The sequence shown here is derived from an EMBL/GenBank/DDBJ whole genome shotgun (WGS) entry which is preliminary data.</text>
</comment>
<evidence type="ECO:0000313" key="3">
    <source>
        <dbReference type="Proteomes" id="UP001167796"/>
    </source>
</evidence>
<feature type="region of interest" description="Disordered" evidence="1">
    <location>
        <begin position="831"/>
        <end position="853"/>
    </location>
</feature>
<name>A0ABT9ADZ9_9BACT</name>
<dbReference type="RefSeq" id="WP_305012315.1">
    <property type="nucleotide sequence ID" value="NZ_JAUQSX010000007.1"/>
</dbReference>
<accession>A0ABT9ADZ9</accession>
<evidence type="ECO:0000256" key="1">
    <source>
        <dbReference type="SAM" id="MobiDB-lite"/>
    </source>
</evidence>
<evidence type="ECO:0000313" key="2">
    <source>
        <dbReference type="EMBL" id="MDO7847637.1"/>
    </source>
</evidence>
<keyword evidence="3" id="KW-1185">Reference proteome</keyword>
<sequence length="3638" mass="400402">MNSPNKPDEFLSFLNSQSATNVGQGDKFQHDAYNQVGNPISGYAPEVVTANMDVDDAIAKRQTTLDKAANGIIKMGGLAGTTGVGVFTSLPLGLLGTLGKATYRALDPNTEFTSQDLSYIYDNEISRTLDSFNRTLEARFPNYETQEEKEASALSPTNIFSANMVFGKIVKNAGYTIGSIRSGRAFAPLFQSLGKAAFGGGAGVEAIALAEQGVGQGAKLAAALPQALKSIKLTNAAAQLGATTLAAMSEATAEGLGAKQESLKSLTEQFVQEKGRNPLPFEQDRLQEQASAVGNVTTAWNMPLLMLSDTFQFGKYLGGGWKNSTKLGVKAPTKWGVLAGEALSYGKNALMEAGEEGSQTFITSAAKSYYQRKNDPNATLDVDSLGEAALDGLTEVFGTKDGLESMLLGAVTGTASHGVMSLVNKYQGNPGAFAQAQANFEASQQAAAQFQQYGETSGLFKLREGAIRHASIQGDMDQALQAGDVYAYQNLRADHLKNMVQTHSNVGRFSLLMDKLEDLKSLPEEEFQEAFNLDPDVAGQKTVAQYVDSLKAEARTLKKTLENVQERFPGASDAQQSALYDVLTNISNRSKREQEINTKVFQATGVEYIAWSGLNPGVPVEEYGKQVLESLTENPGSLEVTAQEILDFVRLKQEREQLVATYQSLISGGLKDVVEPTPQPKVEPKPQVHTTPVQPQTDPITGIPQVQEEEPPMEEAGDPGEEIPAVQTPQPSQQPQTPEVVQPSSQATKQAPVANSKAQEMAQLLHSKGVSPEEVEKGTESDGVVNALGRKGSVLDRDPALRAQVQEALQALSSSVIQDPTPEAIPTLNPVEESEVTPTPIPQTPEPTRDLKADPSYYTKSVMYMGHQLKEGYEYPASEEKFRVLHQETLPKLRSGEYSLKGAHYYVKAEEGATKASTHYNLYTTLNGQETFLGFLQQDIKNSQGSPEQKAANEQAIQLLAQVKHKARQQYGVATPLDVQVSASLDSLSPGEVGEKLSSDLIPAATTYGGKHTILRQKRGKEQSTEGTYFNREITYLSGGKEVGQKYLTPQFIQDFGQDAPTDGFLLVVPTLDGKGKKLVGLTTAPASPQTFAKLGTKFTKGEVPAFLAANQSTSLGNIHTQLRWNSKGLVVQVNRNEENEDLGVLFVDTSKPITSQAEFLKALTPNEKLAENLGKLKVKDLFSENPVREEPGEFPTPSSFTLSTTPQVWGPIYFNVTGIQTSVVTPVSEEPASRFVDTSKYFTGSIEDGKGKFRLTSPETGTAFKEAVQTHITSLLPGAVIGGGINIQGGEMSLNVDYKGVRYPLEDITIASGSGGTIKGREISLVQYTNQIKEDAATREQTSNPTPNTSPSTETPQEKAQRRAREAAERQKAREQAGEIALKRQKAREQAGEIALKIRAQGKVKQSTLTTTDFQRARKNLAKLLPSSYSLSHIDQLLNGVYADGGTWGAYKNKVVYLFSKAPKGTEFHEAFHAVYRDLLPKDLKTKVDKQMASLMGESLSMAGIEGFRQAYGSRYDSYSNREIADLMVEEALADHFQDYMNSRSGVKGVFRKAFDLIRDFFRLLTGRKGQEIDTLFAAIESGKYRSAQPSLNKGGEAPVWSLPTTLASGAKSKELVGKLFHQYIDRYQAYTGSPSERFAQMVEALRIEESILDTQGLADNPEWLQANRKEVEVDENTGEDYLVDLGLMEEAIPYLWKEVQANLKALNLKPTEQALELPLDSLDKQDRVDDLEDEEGQDINDTKERSFDANSFTLTGIGSLSQQLKSFLSLLATPIPGSNFKLPANVFGTFSLLQRNLKGLDTFEEMKARLESLAQSDPTGVLTDLVTRLDAKLQAKEVDQYFINKFTRTFKTEVLNSLFTELDQDKGTARVYSANRNKEEDMLVNRWEKQYNSLLSKGANLKGLAAAVKGFLDQVEAKHQEGTPFTLQEAQDGAFNLASVGLDFSPGFLHEVFQGTSPLDIPTLSRELSQVLSFMAQGKNPFGEAKSRLTSLAKQDVLFRADIYQASYQNAKGETVYGHTAPSFEYVRARKLQDGTHDLDFNSPYYSRNYLVQHHTQGNQVKGEKMGLLQVAGGLRERSQEEGVTPKQIDPRTQILNDLALYSQQGAFRWAVHEAKATTTLVVLGAIDGVPNMDTFVDQDGITPQGKAALLDMVHQDQLKQGKVMKELYGQPHQGKLPSTELVGGYHFLEKAPKSAPKDLPLLPGGFTNGQPNTIPKALATQYIEAGYRNLLPTGFQYSQFPDLNSSKDVPTEKELDTFLDVFLDKATQEFNDLLQSKDLGQPQHMKLLAGEAWVKDHSQFPVEDARVWKQNFLLQDLVVSNAMSQLVAGEEAFYLNHTNKTKRMAGAIASGQDLGEGSFVAAVLADEESTITPTTFGEGTQEKFVGEKVNATDAQSYVSPARFQFIKKQLGYSSPQTDALITKLIQGQKLTQKESDKVMEELTANPIKGVYFDGQTYIKTSYFPLFKELTSTHEDGKWVPIPGREKLHHLREVLEGEQDGARDTSLPVLDELHRVSASKLQRKGVNFPTSNGNFDRGTLATQTLENRYWRLQVENPSGKTKITQGTQLMQLLDSEMPDDHDVIYQGKTAKVGEVRKAYQGAMAKNKVKAFTKASKVLDAVVNGDSVYLEMVQDLMKESGATQNQVDFFTQAAGQPKYSLDLPFLEQQVEKAFLSFFNKQVFQQKVPGMKLTLVSSSGFQVVDEVTGQPRDLKIHRLENGKVQLAEVILSEELLRKKGMTLEEYQTLSLEDQAKLTTMLGFRIPTQSHHSMMPFKVVDWIPAYYGSSVVAPKEITWLSGADYDVDSLFVNRKEFRVLRGDNGEFLGMSIPGEETSMKDQYENWKDYTQTQDTYYKFLTHKKGMSPEEAFTQMGLPLSLEVFQALPKEDRVTGHALSNQRFDGELAFITNPSNVESLFTPASIDSLKFLKGFANGVYGVSEDNTMPYHSYATRSLQWEATTTGKANVGGAANAGKTHAWLAKNEVSLSTPLTFSGVESTGFQHLDQGDVNLTREGGKWTIGETLSPSRIADQLSTMTSGMTDDAKERLSFALNLTPSTLPVFEYAISLGLGINRVLGLFATQPILKELAYRQQQADAQVKDKGVSSFELTKKLLAQMEARVQPVYGGGVMDSHLLETLQDAQGNLSKAQNLTRNGVAEEEDLPFLRGQAAILMLYSQLEEQAKYFGYVNKLLNSNKGLPVSVQEAKDYFVTPELALRSEKSPFSVSEALNRESNIQTNLNLILPSQGGKSVLDQTQKRFLVDSPLFNSLKETFQGLGGRNTQLQDFQMGFLTHLTMLVENQQVLNTTGKSLSEYQYLLTSPERNITQTLAFLMAQEGLQDNLFLNQLIPKSPDKDGKGSNPFYRLEYNTRAKNEADFVDQLSAEWLDLYSHPNPKVVEAAKELRVYLSIKDSLQFKNQSFVSLAKPNLFHNLSNGFSEGGKKIVGLKEVSDLIKQGKVDQAAAKLGVTLDQLTQDFWTKWYSIPENTKGLESWFGKNKKYSETFGKYAPLPGSKDVVVVKAGDEVTQSFPVAFSEGGQTVEDGDGSYTTPKVAYVLSKVDGKTAFYTKVAQDPTGKYQAPWAKGIVQPLIFPQEVETPQEEVREESGAPDLQKANLLTSFFLQTSLLNQAQESDLTC</sequence>
<dbReference type="Proteomes" id="UP001167796">
    <property type="component" value="Unassembled WGS sequence"/>
</dbReference>
<feature type="compositionally biased region" description="Acidic residues" evidence="1">
    <location>
        <begin position="707"/>
        <end position="721"/>
    </location>
</feature>
<evidence type="ECO:0008006" key="4">
    <source>
        <dbReference type="Google" id="ProtNLM"/>
    </source>
</evidence>
<feature type="compositionally biased region" description="Basic and acidic residues" evidence="1">
    <location>
        <begin position="1357"/>
        <end position="1378"/>
    </location>
</feature>
<feature type="region of interest" description="Disordered" evidence="1">
    <location>
        <begin position="1336"/>
        <end position="1385"/>
    </location>
</feature>
<reference evidence="2" key="1">
    <citation type="submission" date="2023-07" db="EMBL/GenBank/DDBJ databases">
        <authorList>
            <person name="Kim M.K."/>
        </authorList>
    </citation>
    <scope>NUCLEOTIDE SEQUENCE</scope>
    <source>
        <strain evidence="2">M29</strain>
    </source>
</reference>
<proteinExistence type="predicted"/>
<organism evidence="2 3">
    <name type="scientific">Hymenobacter mellowenesis</name>
    <dbReference type="NCBI Taxonomy" id="3063995"/>
    <lineage>
        <taxon>Bacteria</taxon>
        <taxon>Pseudomonadati</taxon>
        <taxon>Bacteroidota</taxon>
        <taxon>Cytophagia</taxon>
        <taxon>Cytophagales</taxon>
        <taxon>Hymenobacteraceae</taxon>
        <taxon>Hymenobacter</taxon>
    </lineage>
</organism>
<feature type="region of interest" description="Disordered" evidence="1">
    <location>
        <begin position="671"/>
        <end position="758"/>
    </location>
</feature>
<protein>
    <recommendedName>
        <fullName evidence="4">Large polyvalent protein associated domain-containing protein</fullName>
    </recommendedName>
</protein>
<feature type="compositionally biased region" description="Polar residues" evidence="1">
    <location>
        <begin position="688"/>
        <end position="699"/>
    </location>
</feature>
<feature type="compositionally biased region" description="Low complexity" evidence="1">
    <location>
        <begin position="1341"/>
        <end position="1356"/>
    </location>
</feature>
<feature type="compositionally biased region" description="Low complexity" evidence="1">
    <location>
        <begin position="726"/>
        <end position="746"/>
    </location>
</feature>
<gene>
    <name evidence="2" type="ORF">Q5H92_14810</name>
</gene>
<dbReference type="EMBL" id="JAUQSX010000007">
    <property type="protein sequence ID" value="MDO7847637.1"/>
    <property type="molecule type" value="Genomic_DNA"/>
</dbReference>